<name>A0A2P5E6W1_TREOI</name>
<evidence type="ECO:0000313" key="2">
    <source>
        <dbReference type="Proteomes" id="UP000237000"/>
    </source>
</evidence>
<keyword evidence="2" id="KW-1185">Reference proteome</keyword>
<organism evidence="1 2">
    <name type="scientific">Trema orientale</name>
    <name type="common">Charcoal tree</name>
    <name type="synonym">Celtis orientalis</name>
    <dbReference type="NCBI Taxonomy" id="63057"/>
    <lineage>
        <taxon>Eukaryota</taxon>
        <taxon>Viridiplantae</taxon>
        <taxon>Streptophyta</taxon>
        <taxon>Embryophyta</taxon>
        <taxon>Tracheophyta</taxon>
        <taxon>Spermatophyta</taxon>
        <taxon>Magnoliopsida</taxon>
        <taxon>eudicotyledons</taxon>
        <taxon>Gunneridae</taxon>
        <taxon>Pentapetalae</taxon>
        <taxon>rosids</taxon>
        <taxon>fabids</taxon>
        <taxon>Rosales</taxon>
        <taxon>Cannabaceae</taxon>
        <taxon>Trema</taxon>
    </lineage>
</organism>
<evidence type="ECO:0000313" key="1">
    <source>
        <dbReference type="EMBL" id="PON81287.1"/>
    </source>
</evidence>
<dbReference type="EMBL" id="JXTC01000220">
    <property type="protein sequence ID" value="PON81287.1"/>
    <property type="molecule type" value="Genomic_DNA"/>
</dbReference>
<gene>
    <name evidence="1" type="ORF">TorRG33x02_229190</name>
</gene>
<proteinExistence type="predicted"/>
<dbReference type="AlphaFoldDB" id="A0A2P5E6W1"/>
<dbReference type="InParanoid" id="A0A2P5E6W1"/>
<protein>
    <submittedName>
        <fullName evidence="1">Uncharacterized protein</fullName>
    </submittedName>
</protein>
<dbReference type="Proteomes" id="UP000237000">
    <property type="component" value="Unassembled WGS sequence"/>
</dbReference>
<accession>A0A2P5E6W1</accession>
<reference evidence="2" key="1">
    <citation type="submission" date="2016-06" db="EMBL/GenBank/DDBJ databases">
        <title>Parallel loss of symbiosis genes in relatives of nitrogen-fixing non-legume Parasponia.</title>
        <authorList>
            <person name="Van Velzen R."/>
            <person name="Holmer R."/>
            <person name="Bu F."/>
            <person name="Rutten L."/>
            <person name="Van Zeijl A."/>
            <person name="Liu W."/>
            <person name="Santuari L."/>
            <person name="Cao Q."/>
            <person name="Sharma T."/>
            <person name="Shen D."/>
            <person name="Roswanjaya Y."/>
            <person name="Wardhani T."/>
            <person name="Kalhor M.S."/>
            <person name="Jansen J."/>
            <person name="Van den Hoogen J."/>
            <person name="Gungor B."/>
            <person name="Hartog M."/>
            <person name="Hontelez J."/>
            <person name="Verver J."/>
            <person name="Yang W.-C."/>
            <person name="Schijlen E."/>
            <person name="Repin R."/>
            <person name="Schilthuizen M."/>
            <person name="Schranz E."/>
            <person name="Heidstra R."/>
            <person name="Miyata K."/>
            <person name="Fedorova E."/>
            <person name="Kohlen W."/>
            <person name="Bisseling T."/>
            <person name="Smit S."/>
            <person name="Geurts R."/>
        </authorList>
    </citation>
    <scope>NUCLEOTIDE SEQUENCE [LARGE SCALE GENOMIC DNA]</scope>
    <source>
        <strain evidence="2">cv. RG33-2</strain>
    </source>
</reference>
<comment type="caution">
    <text evidence="1">The sequence shown here is derived from an EMBL/GenBank/DDBJ whole genome shotgun (WGS) entry which is preliminary data.</text>
</comment>
<sequence length="128" mass="14597">MQEWRIIQKSLPDMIYIRVYENRINLLTIEKNRVKCTGRTRVGYYYKDDGEGGSSSDDDMAVTMNIEASIGNFVELLKLEKETTSFEAKMTEGNKGRNEIVKKVIVRIESILGLKKNNDTTGNIIVSN</sequence>